<evidence type="ECO:0000259" key="2">
    <source>
        <dbReference type="PROSITE" id="PS50181"/>
    </source>
</evidence>
<dbReference type="InterPro" id="IPR055290">
    <property type="entry name" value="At3g26010-like"/>
</dbReference>
<dbReference type="PANTHER" id="PTHR35546">
    <property type="entry name" value="F-BOX PROTEIN INTERACTION DOMAIN PROTEIN-RELATED"/>
    <property type="match status" value="1"/>
</dbReference>
<proteinExistence type="predicted"/>
<dbReference type="PANTHER" id="PTHR35546:SF25">
    <property type="entry name" value="F-BOX DOMAIN-CONTAINING PROTEIN"/>
    <property type="match status" value="1"/>
</dbReference>
<protein>
    <recommendedName>
        <fullName evidence="2">F-box domain-containing protein</fullName>
    </recommendedName>
</protein>
<accession>A0AAD2AEC7</accession>
<dbReference type="Pfam" id="PF00646">
    <property type="entry name" value="F-box"/>
    <property type="match status" value="1"/>
</dbReference>
<dbReference type="Gene3D" id="1.20.1280.50">
    <property type="match status" value="1"/>
</dbReference>
<dbReference type="Pfam" id="PF24750">
    <property type="entry name" value="b-prop_At3g26010-like"/>
    <property type="match status" value="1"/>
</dbReference>
<name>A0AAD2AEC7_9LAMI</name>
<evidence type="ECO:0000313" key="3">
    <source>
        <dbReference type="EMBL" id="CAI9786617.1"/>
    </source>
</evidence>
<dbReference type="SUPFAM" id="SSF81383">
    <property type="entry name" value="F-box domain"/>
    <property type="match status" value="1"/>
</dbReference>
<dbReference type="InterPro" id="IPR001810">
    <property type="entry name" value="F-box_dom"/>
</dbReference>
<dbReference type="PROSITE" id="PS50181">
    <property type="entry name" value="FBOX"/>
    <property type="match status" value="1"/>
</dbReference>
<organism evidence="3 4">
    <name type="scientific">Fraxinus pennsylvanica</name>
    <dbReference type="NCBI Taxonomy" id="56036"/>
    <lineage>
        <taxon>Eukaryota</taxon>
        <taxon>Viridiplantae</taxon>
        <taxon>Streptophyta</taxon>
        <taxon>Embryophyta</taxon>
        <taxon>Tracheophyta</taxon>
        <taxon>Spermatophyta</taxon>
        <taxon>Magnoliopsida</taxon>
        <taxon>eudicotyledons</taxon>
        <taxon>Gunneridae</taxon>
        <taxon>Pentapetalae</taxon>
        <taxon>asterids</taxon>
        <taxon>lamiids</taxon>
        <taxon>Lamiales</taxon>
        <taxon>Oleaceae</taxon>
        <taxon>Oleeae</taxon>
        <taxon>Fraxinus</taxon>
    </lineage>
</organism>
<dbReference type="EMBL" id="OU503057">
    <property type="protein sequence ID" value="CAI9786617.1"/>
    <property type="molecule type" value="Genomic_DNA"/>
</dbReference>
<reference evidence="3" key="1">
    <citation type="submission" date="2023-05" db="EMBL/GenBank/DDBJ databases">
        <authorList>
            <person name="Huff M."/>
        </authorList>
    </citation>
    <scope>NUCLEOTIDE SEQUENCE</scope>
</reference>
<dbReference type="InterPro" id="IPR036047">
    <property type="entry name" value="F-box-like_dom_sf"/>
</dbReference>
<dbReference type="Proteomes" id="UP000834106">
    <property type="component" value="Chromosome 22"/>
</dbReference>
<dbReference type="InterPro" id="IPR056592">
    <property type="entry name" value="Beta-prop_At3g26010-like"/>
</dbReference>
<evidence type="ECO:0000313" key="4">
    <source>
        <dbReference type="Proteomes" id="UP000834106"/>
    </source>
</evidence>
<gene>
    <name evidence="3" type="ORF">FPE_LOCUS34047</name>
</gene>
<feature type="domain" description="F-box" evidence="2">
    <location>
        <begin position="25"/>
        <end position="73"/>
    </location>
</feature>
<feature type="region of interest" description="Disordered" evidence="1">
    <location>
        <begin position="1"/>
        <end position="20"/>
    </location>
</feature>
<dbReference type="AlphaFoldDB" id="A0AAD2AEC7"/>
<keyword evidence="4" id="KW-1185">Reference proteome</keyword>
<sequence>MSLSCCSSNPNVEGKVEDGGSSSCVFNWSNLPDDLKVEILSRIPDKPLIRLKCICKSLYFLISNTCAPRFSSPSPSAVFYGLIYLRGGENFLALAPDSGVVSQRLWQNLMALFASCEAEHKAEHILDCCNGLFLLASRSSNPNQYFVSNPTTSECIRIPVNPLHSDFKYSSLAFDPTVTLHYKIIRFAQVTQLLNLDVYSSETGGWVCHTIAFEPVLDLGRWIQSSVYLNGVLYRLSMAKYLVCINLGLKKHTKTNVKLKAQAFELPQKDEFNQCGSIGTSKGALLYFVKDKYRILIWTFDDSCCWVLKHSTNFHGPVWHQPLHYIFKFHRDFRKFKFYAFHPSEDQIFLGFLGRMLCYNHDTKDFYFLNYCRPLYEEYYALPCSLCGVVLNSVIESH</sequence>
<evidence type="ECO:0000256" key="1">
    <source>
        <dbReference type="SAM" id="MobiDB-lite"/>
    </source>
</evidence>
<feature type="compositionally biased region" description="Polar residues" evidence="1">
    <location>
        <begin position="1"/>
        <end position="11"/>
    </location>
</feature>